<dbReference type="GO" id="GO:0009279">
    <property type="term" value="C:cell outer membrane"/>
    <property type="evidence" value="ECO:0007669"/>
    <property type="project" value="UniProtKB-SubCell"/>
</dbReference>
<reference evidence="15 16" key="1">
    <citation type="submission" date="2018-06" db="EMBL/GenBank/DDBJ databases">
        <authorList>
            <consortium name="Pathogen Informatics"/>
            <person name="Doyle S."/>
        </authorList>
    </citation>
    <scope>NUCLEOTIDE SEQUENCE [LARGE SCALE GENOMIC DNA]</scope>
    <source>
        <strain evidence="15 16">NCTC9617</strain>
    </source>
</reference>
<keyword evidence="7" id="KW-0408">Iron</keyword>
<keyword evidence="4" id="KW-0410">Iron transport</keyword>
<keyword evidence="8" id="KW-0406">Ion transport</keyword>
<dbReference type="AlphaFoldDB" id="A0A378FWN6"/>
<sequence length="142" mass="15986">MKETLVVTASATEQNVKDAPASISVITQQDLQRKPVQNLKDVLRDVPGVQLTNEGDNRKGVSIRGLSSSYTLILVDGKRVNSRNAVFRHNDFDLNWIPVDAIERIEVVRGPMSLPLRLRCARWGGQHYYQKIGQKWTGTLEC</sequence>
<keyword evidence="6" id="KW-0732">Signal</keyword>
<evidence type="ECO:0000256" key="6">
    <source>
        <dbReference type="ARBA" id="ARBA00022729"/>
    </source>
</evidence>
<keyword evidence="2 13" id="KW-0813">Transport</keyword>
<dbReference type="FunFam" id="2.170.130.10:FF:000004">
    <property type="entry name" value="Colicin I TonB-dependent receptor"/>
    <property type="match status" value="1"/>
</dbReference>
<dbReference type="Gene3D" id="2.170.130.10">
    <property type="entry name" value="TonB-dependent receptor, plug domain"/>
    <property type="match status" value="1"/>
</dbReference>
<evidence type="ECO:0000256" key="12">
    <source>
        <dbReference type="ARBA" id="ARBA00023237"/>
    </source>
</evidence>
<dbReference type="PANTHER" id="PTHR30069:SF53">
    <property type="entry name" value="COLICIN I RECEPTOR-RELATED"/>
    <property type="match status" value="1"/>
</dbReference>
<evidence type="ECO:0000256" key="11">
    <source>
        <dbReference type="ARBA" id="ARBA00023170"/>
    </source>
</evidence>
<proteinExistence type="inferred from homology"/>
<keyword evidence="9" id="KW-0798">TonB box</keyword>
<dbReference type="PROSITE" id="PS52016">
    <property type="entry name" value="TONB_DEPENDENT_REC_3"/>
    <property type="match status" value="1"/>
</dbReference>
<dbReference type="InterPro" id="IPR012910">
    <property type="entry name" value="Plug_dom"/>
</dbReference>
<dbReference type="InterPro" id="IPR037066">
    <property type="entry name" value="Plug_dom_sf"/>
</dbReference>
<gene>
    <name evidence="15" type="primary">cirA_1</name>
    <name evidence="15" type="ORF">NCTC9617_06178</name>
</gene>
<evidence type="ECO:0000256" key="1">
    <source>
        <dbReference type="ARBA" id="ARBA00009810"/>
    </source>
</evidence>
<evidence type="ECO:0000313" key="16">
    <source>
        <dbReference type="Proteomes" id="UP000255167"/>
    </source>
</evidence>
<accession>A0A378FWN6</accession>
<keyword evidence="12 13" id="KW-0998">Cell outer membrane</keyword>
<organism evidence="15 16">
    <name type="scientific">Klebsiella pneumoniae</name>
    <dbReference type="NCBI Taxonomy" id="573"/>
    <lineage>
        <taxon>Bacteria</taxon>
        <taxon>Pseudomonadati</taxon>
        <taxon>Pseudomonadota</taxon>
        <taxon>Gammaproteobacteria</taxon>
        <taxon>Enterobacterales</taxon>
        <taxon>Enterobacteriaceae</taxon>
        <taxon>Klebsiella/Raoultella group</taxon>
        <taxon>Klebsiella</taxon>
        <taxon>Klebsiella pneumoniae complex</taxon>
    </lineage>
</organism>
<name>A0A378FWN6_KLEPN</name>
<dbReference type="PANTHER" id="PTHR30069">
    <property type="entry name" value="TONB-DEPENDENT OUTER MEMBRANE RECEPTOR"/>
    <property type="match status" value="1"/>
</dbReference>
<comment type="similarity">
    <text evidence="1 13">Belongs to the TonB-dependent receptor family.</text>
</comment>
<dbReference type="GO" id="GO:0015344">
    <property type="term" value="F:siderophore uptake transmembrane transporter activity"/>
    <property type="evidence" value="ECO:0007669"/>
    <property type="project" value="TreeGrafter"/>
</dbReference>
<evidence type="ECO:0000256" key="7">
    <source>
        <dbReference type="ARBA" id="ARBA00023004"/>
    </source>
</evidence>
<dbReference type="GO" id="GO:0044718">
    <property type="term" value="P:siderophore transmembrane transport"/>
    <property type="evidence" value="ECO:0007669"/>
    <property type="project" value="TreeGrafter"/>
</dbReference>
<dbReference type="Pfam" id="PF07715">
    <property type="entry name" value="Plug"/>
    <property type="match status" value="1"/>
</dbReference>
<dbReference type="Proteomes" id="UP000255167">
    <property type="component" value="Unassembled WGS sequence"/>
</dbReference>
<comment type="subcellular location">
    <subcellularLocation>
        <location evidence="13">Cell outer membrane</location>
        <topology evidence="13">Multi-pass membrane protein</topology>
    </subcellularLocation>
</comment>
<evidence type="ECO:0000313" key="15">
    <source>
        <dbReference type="EMBL" id="STW49542.1"/>
    </source>
</evidence>
<dbReference type="InterPro" id="IPR039426">
    <property type="entry name" value="TonB-dep_rcpt-like"/>
</dbReference>
<keyword evidence="10 13" id="KW-0472">Membrane</keyword>
<keyword evidence="11" id="KW-0675">Receptor</keyword>
<dbReference type="SUPFAM" id="SSF56935">
    <property type="entry name" value="Porins"/>
    <property type="match status" value="1"/>
</dbReference>
<evidence type="ECO:0000256" key="8">
    <source>
        <dbReference type="ARBA" id="ARBA00023065"/>
    </source>
</evidence>
<evidence type="ECO:0000256" key="2">
    <source>
        <dbReference type="ARBA" id="ARBA00022448"/>
    </source>
</evidence>
<evidence type="ECO:0000256" key="10">
    <source>
        <dbReference type="ARBA" id="ARBA00023136"/>
    </source>
</evidence>
<feature type="domain" description="TonB-dependent receptor plug" evidence="14">
    <location>
        <begin position="16"/>
        <end position="114"/>
    </location>
</feature>
<evidence type="ECO:0000259" key="14">
    <source>
        <dbReference type="Pfam" id="PF07715"/>
    </source>
</evidence>
<evidence type="ECO:0000256" key="5">
    <source>
        <dbReference type="ARBA" id="ARBA00022692"/>
    </source>
</evidence>
<keyword evidence="3 13" id="KW-1134">Transmembrane beta strand</keyword>
<evidence type="ECO:0000256" key="3">
    <source>
        <dbReference type="ARBA" id="ARBA00022452"/>
    </source>
</evidence>
<protein>
    <submittedName>
        <fullName evidence="15">Ferric iron-catecholate outer membrane transporter</fullName>
    </submittedName>
</protein>
<keyword evidence="5 13" id="KW-0812">Transmembrane</keyword>
<evidence type="ECO:0000256" key="9">
    <source>
        <dbReference type="ARBA" id="ARBA00023077"/>
    </source>
</evidence>
<evidence type="ECO:0000256" key="13">
    <source>
        <dbReference type="PROSITE-ProRule" id="PRU01360"/>
    </source>
</evidence>
<evidence type="ECO:0000256" key="4">
    <source>
        <dbReference type="ARBA" id="ARBA00022496"/>
    </source>
</evidence>
<dbReference type="EMBL" id="UGNC01000005">
    <property type="protein sequence ID" value="STW49542.1"/>
    <property type="molecule type" value="Genomic_DNA"/>
</dbReference>